<comment type="subcellular location">
    <subcellularLocation>
        <location evidence="1">Cell membrane</location>
        <topology evidence="1">Multi-pass membrane protein</topology>
    </subcellularLocation>
</comment>
<evidence type="ECO:0000256" key="3">
    <source>
        <dbReference type="ARBA" id="ARBA00022676"/>
    </source>
</evidence>
<dbReference type="InterPro" id="IPR038731">
    <property type="entry name" value="RgtA/B/C-like"/>
</dbReference>
<feature type="transmembrane region" description="Helical" evidence="8">
    <location>
        <begin position="74"/>
        <end position="93"/>
    </location>
</feature>
<keyword evidence="7 8" id="KW-0472">Membrane</keyword>
<dbReference type="PANTHER" id="PTHR33908:SF11">
    <property type="entry name" value="MEMBRANE PROTEIN"/>
    <property type="match status" value="1"/>
</dbReference>
<keyword evidence="4 10" id="KW-0808">Transferase</keyword>
<dbReference type="InterPro" id="IPR050297">
    <property type="entry name" value="LipidA_mod_glycosyltrf_83"/>
</dbReference>
<dbReference type="Proteomes" id="UP000032309">
    <property type="component" value="Unassembled WGS sequence"/>
</dbReference>
<dbReference type="PANTHER" id="PTHR33908">
    <property type="entry name" value="MANNOSYLTRANSFERASE YKCB-RELATED"/>
    <property type="match status" value="1"/>
</dbReference>
<feature type="transmembrane region" description="Helical" evidence="8">
    <location>
        <begin position="201"/>
        <end position="218"/>
    </location>
</feature>
<comment type="caution">
    <text evidence="10">The sequence shown here is derived from an EMBL/GenBank/DDBJ whole genome shotgun (WGS) entry which is preliminary data.</text>
</comment>
<feature type="domain" description="Glycosyltransferase RgtA/B/C/D-like" evidence="9">
    <location>
        <begin position="57"/>
        <end position="211"/>
    </location>
</feature>
<evidence type="ECO:0000259" key="9">
    <source>
        <dbReference type="Pfam" id="PF13231"/>
    </source>
</evidence>
<protein>
    <submittedName>
        <fullName evidence="10">4-amino-4-deoxy-L-arabinose transferase and related glycosyltransferases of PMT family</fullName>
    </submittedName>
</protein>
<feature type="transmembrane region" description="Helical" evidence="8">
    <location>
        <begin position="330"/>
        <end position="346"/>
    </location>
</feature>
<feature type="transmembrane region" description="Helical" evidence="8">
    <location>
        <begin position="307"/>
        <end position="324"/>
    </location>
</feature>
<keyword evidence="11" id="KW-1185">Reference proteome</keyword>
<dbReference type="Pfam" id="PF13231">
    <property type="entry name" value="PMT_2"/>
    <property type="match status" value="1"/>
</dbReference>
<dbReference type="EMBL" id="BAFN01000001">
    <property type="protein sequence ID" value="GAN31918.1"/>
    <property type="molecule type" value="Genomic_DNA"/>
</dbReference>
<feature type="transmembrane region" description="Helical" evidence="8">
    <location>
        <begin position="166"/>
        <end position="189"/>
    </location>
</feature>
<keyword evidence="5 8" id="KW-0812">Transmembrane</keyword>
<keyword evidence="3" id="KW-0328">Glycosyltransferase</keyword>
<organism evidence="10 11">
    <name type="scientific">Candidatus Brocadia sinica JPN1</name>
    <dbReference type="NCBI Taxonomy" id="1197129"/>
    <lineage>
        <taxon>Bacteria</taxon>
        <taxon>Pseudomonadati</taxon>
        <taxon>Planctomycetota</taxon>
        <taxon>Candidatus Brocadiia</taxon>
        <taxon>Candidatus Brocadiales</taxon>
        <taxon>Candidatus Brocadiaceae</taxon>
        <taxon>Candidatus Brocadia</taxon>
    </lineage>
</organism>
<keyword evidence="6 8" id="KW-1133">Transmembrane helix</keyword>
<sequence length="494" mass="57274">MQYINFRCRVSLLFFVCFLLRLCFRGKYLDCCDSVDFALGIRDYDLSLLQPHFPGYPVYIFISRLFFRFFADEAWALVLPGVFFSSLTIYPLFSLAKQLFSEKVATLTAILYLINPLCWLQAERPTSDAMGLFFVTLSADFLYRAFNPMLTNSNSKYCLFWGGLALGLGLGVRLSNFPFIVLLIGILFYLAVQRMNLKTQVILYGFMGLVAGIFFWLFPQIGYIGCRSFFQNGLLFSYGHFTDWGGSIFTFCGLKRIVCLMKSIWVCGLGGWWYDTSFLRSIPSMIIIISLFYFLKYYHFDRRGWFLGLYVFPYLLWVILGQNVANPRHIMPIIPMILILIAYGLCKAQEKDYKGVFLLFTLTLIVSMSVLSFKLVVKYHNNVPAPIQLIQFIERQFNNISTRIYCNNEKRFFDYYAPQWDVRTVRDRTELNSDLLSSLGKPRDILVVHTSGEMKQFGITNPPMIKFKGNPYTDSTREGLQLYVLTDPQVGHHF</sequence>
<dbReference type="RefSeq" id="WP_052561916.1">
    <property type="nucleotide sequence ID" value="NZ_BAFN01000001.1"/>
</dbReference>
<accession>A0ABQ0JT67</accession>
<feature type="transmembrane region" description="Helical" evidence="8">
    <location>
        <begin position="358"/>
        <end position="377"/>
    </location>
</feature>
<evidence type="ECO:0000256" key="8">
    <source>
        <dbReference type="SAM" id="Phobius"/>
    </source>
</evidence>
<evidence type="ECO:0000256" key="4">
    <source>
        <dbReference type="ARBA" id="ARBA00022679"/>
    </source>
</evidence>
<name>A0ABQ0JT67_9BACT</name>
<evidence type="ECO:0000313" key="11">
    <source>
        <dbReference type="Proteomes" id="UP000032309"/>
    </source>
</evidence>
<evidence type="ECO:0000313" key="10">
    <source>
        <dbReference type="EMBL" id="GAN31918.1"/>
    </source>
</evidence>
<feature type="transmembrane region" description="Helical" evidence="8">
    <location>
        <begin position="278"/>
        <end position="295"/>
    </location>
</feature>
<evidence type="ECO:0000256" key="5">
    <source>
        <dbReference type="ARBA" id="ARBA00022692"/>
    </source>
</evidence>
<gene>
    <name evidence="10" type="ORF">BROSI_A0422</name>
</gene>
<evidence type="ECO:0000256" key="2">
    <source>
        <dbReference type="ARBA" id="ARBA00022475"/>
    </source>
</evidence>
<reference evidence="11" key="1">
    <citation type="journal article" date="2015" name="Genome Announc.">
        <title>Draft Genome Sequence of an Anaerobic Ammonium-Oxidizing Bacterium, "Candidatus Brocadia sinica".</title>
        <authorList>
            <person name="Oshiki M."/>
            <person name="Shinyako-Hata K."/>
            <person name="Satoh H."/>
            <person name="Okabe S."/>
        </authorList>
    </citation>
    <scope>NUCLEOTIDE SEQUENCE [LARGE SCALE GENOMIC DNA]</scope>
    <source>
        <strain evidence="11">JPN1</strain>
    </source>
</reference>
<evidence type="ECO:0000256" key="6">
    <source>
        <dbReference type="ARBA" id="ARBA00022989"/>
    </source>
</evidence>
<evidence type="ECO:0000256" key="7">
    <source>
        <dbReference type="ARBA" id="ARBA00023136"/>
    </source>
</evidence>
<dbReference type="GO" id="GO:0016740">
    <property type="term" value="F:transferase activity"/>
    <property type="evidence" value="ECO:0007669"/>
    <property type="project" value="UniProtKB-KW"/>
</dbReference>
<proteinExistence type="predicted"/>
<keyword evidence="2" id="KW-1003">Cell membrane</keyword>
<evidence type="ECO:0000256" key="1">
    <source>
        <dbReference type="ARBA" id="ARBA00004651"/>
    </source>
</evidence>